<evidence type="ECO:0000256" key="2">
    <source>
        <dbReference type="ARBA" id="ARBA00022679"/>
    </source>
</evidence>
<evidence type="ECO:0000256" key="3">
    <source>
        <dbReference type="ARBA" id="ARBA00022777"/>
    </source>
</evidence>
<feature type="domain" description="HipA N-terminal subdomain 1" evidence="5">
    <location>
        <begin position="11"/>
        <end position="111"/>
    </location>
</feature>
<evidence type="ECO:0000259" key="5">
    <source>
        <dbReference type="Pfam" id="PF13657"/>
    </source>
</evidence>
<gene>
    <name evidence="6" type="ORF">SAMN05444354_12037</name>
</gene>
<name>A0A1H8A2Z8_STIAU</name>
<dbReference type="InterPro" id="IPR012893">
    <property type="entry name" value="HipA-like_C"/>
</dbReference>
<dbReference type="Proteomes" id="UP000182719">
    <property type="component" value="Unassembled WGS sequence"/>
</dbReference>
<dbReference type="EMBL" id="FOAP01000020">
    <property type="protein sequence ID" value="SEM63917.1"/>
    <property type="molecule type" value="Genomic_DNA"/>
</dbReference>
<evidence type="ECO:0000256" key="1">
    <source>
        <dbReference type="ARBA" id="ARBA00010164"/>
    </source>
</evidence>
<reference evidence="7" key="1">
    <citation type="submission" date="2016-10" db="EMBL/GenBank/DDBJ databases">
        <authorList>
            <person name="Varghese N."/>
            <person name="Submissions S."/>
        </authorList>
    </citation>
    <scope>NUCLEOTIDE SEQUENCE [LARGE SCALE GENOMIC DNA]</scope>
    <source>
        <strain evidence="7">DSM 17044</strain>
    </source>
</reference>
<dbReference type="AlphaFoldDB" id="A0A1H8A2Z8"/>
<dbReference type="GO" id="GO:0004674">
    <property type="term" value="F:protein serine/threonine kinase activity"/>
    <property type="evidence" value="ECO:0007669"/>
    <property type="project" value="TreeGrafter"/>
</dbReference>
<evidence type="ECO:0000313" key="6">
    <source>
        <dbReference type="EMBL" id="SEM63917.1"/>
    </source>
</evidence>
<dbReference type="Pfam" id="PF13657">
    <property type="entry name" value="Couple_hipA"/>
    <property type="match status" value="1"/>
</dbReference>
<dbReference type="OrthoDB" id="9805913at2"/>
<feature type="domain" description="HipA-like C-terminal" evidence="4">
    <location>
        <begin position="155"/>
        <end position="377"/>
    </location>
</feature>
<sequence>MTRPTDVQISDVWREAVRVGVITRTSHGSVFEYDGDFFTQYSAQTGGIAVHLPYSRRRTETYGANLHTYFAGLLPEGLRLRALVQKVKTSEDDLLSLLVASGADTVGDLSVIPRGETILEATSQAGPLKLDEVLFSELFAQSLSKTGDEKQEPIVPGVQEKVSASTISFPLKPAGRHSFILKLNPHDKPRLVENEDFFMRMAKACGLVTANTRLVHDRAGHSGLLVERFDRIWSKDEKRFRRIHQEDACQFLDRYPADKYRLSCSDIATGLQENCFAPIPELSRLLRLIAFSYLIANGDLHAKNVSILANGPAGGFRLSPVYDVLTTLPYGDQRMALKFEGRDDNLKRPHFIEFGMRFGVKEAATIQMLNELCNGAEPWIGRLAEIGFDPRKTEHLRRTIEKRRSELATS</sequence>
<evidence type="ECO:0000259" key="4">
    <source>
        <dbReference type="Pfam" id="PF07804"/>
    </source>
</evidence>
<comment type="similarity">
    <text evidence="1">Belongs to the HipA Ser/Thr kinase family.</text>
</comment>
<dbReference type="PANTHER" id="PTHR37419">
    <property type="entry name" value="SERINE/THREONINE-PROTEIN KINASE TOXIN HIPA"/>
    <property type="match status" value="1"/>
</dbReference>
<keyword evidence="2" id="KW-0808">Transferase</keyword>
<dbReference type="InterPro" id="IPR052028">
    <property type="entry name" value="HipA_Ser/Thr_kinase"/>
</dbReference>
<dbReference type="Pfam" id="PF07804">
    <property type="entry name" value="HipA_C"/>
    <property type="match status" value="1"/>
</dbReference>
<dbReference type="InterPro" id="IPR017508">
    <property type="entry name" value="HipA_N1"/>
</dbReference>
<proteinExistence type="inferred from homology"/>
<accession>A0A1H8A2Z8</accession>
<keyword evidence="7" id="KW-1185">Reference proteome</keyword>
<dbReference type="PANTHER" id="PTHR37419:SF1">
    <property type="entry name" value="SERINE_THREONINE-PROTEIN KINASE TOXIN HIPA"/>
    <property type="match status" value="1"/>
</dbReference>
<dbReference type="Gene3D" id="1.10.1070.20">
    <property type="match status" value="1"/>
</dbReference>
<evidence type="ECO:0000313" key="7">
    <source>
        <dbReference type="Proteomes" id="UP000182719"/>
    </source>
</evidence>
<dbReference type="GO" id="GO:0005829">
    <property type="term" value="C:cytosol"/>
    <property type="evidence" value="ECO:0007669"/>
    <property type="project" value="TreeGrafter"/>
</dbReference>
<dbReference type="NCBIfam" id="TIGR03071">
    <property type="entry name" value="couple_hipA"/>
    <property type="match status" value="1"/>
</dbReference>
<keyword evidence="3 6" id="KW-0418">Kinase</keyword>
<organism evidence="6 7">
    <name type="scientific">Stigmatella aurantiaca</name>
    <dbReference type="NCBI Taxonomy" id="41"/>
    <lineage>
        <taxon>Bacteria</taxon>
        <taxon>Pseudomonadati</taxon>
        <taxon>Myxococcota</taxon>
        <taxon>Myxococcia</taxon>
        <taxon>Myxococcales</taxon>
        <taxon>Cystobacterineae</taxon>
        <taxon>Archangiaceae</taxon>
        <taxon>Stigmatella</taxon>
    </lineage>
</organism>
<dbReference type="RefSeq" id="WP_075009828.1">
    <property type="nucleotide sequence ID" value="NZ_FOAP01000020.1"/>
</dbReference>
<protein>
    <submittedName>
        <fullName evidence="6">Serine/threonine-protein kinase HipA</fullName>
    </submittedName>
</protein>